<dbReference type="GO" id="GO:0005886">
    <property type="term" value="C:plasma membrane"/>
    <property type="evidence" value="ECO:0007669"/>
    <property type="project" value="TreeGrafter"/>
</dbReference>
<dbReference type="EMBL" id="CP002059">
    <property type="protein sequence ID" value="ADI65059.1"/>
    <property type="molecule type" value="Genomic_DNA"/>
</dbReference>
<dbReference type="KEGG" id="naz:Aazo_3413"/>
<sequence length="126" mass="13277">MTQIFFTIAAIFGGLSVAAGAFGAHALREKVSERMLEIFDTGARYQMYHALALLLVAILISRVETPPTTLFISGWLFIIGVTIFSGSLYVLSLTGIKSLGAITPLGGLSLMAGWAALAVTAATIKL</sequence>
<reference evidence="7 8" key="1">
    <citation type="journal article" date="2010" name="PLoS ONE">
        <title>Genome erosion in a nitrogen-fixing vertically transmitted endosymbiotic multicellular cyanobacterium.</title>
        <authorList>
            <person name="Ran L."/>
            <person name="Larsson J."/>
            <person name="Vigil-Stenman T."/>
            <person name="Nylander J.A."/>
            <person name="Ininbergs K."/>
            <person name="Zheng W.W."/>
            <person name="Lapidus A."/>
            <person name="Lowry S."/>
            <person name="Haselkorn R."/>
            <person name="Bergman B."/>
        </authorList>
    </citation>
    <scope>NUCLEOTIDE SEQUENCE [LARGE SCALE GENOMIC DNA]</scope>
    <source>
        <strain evidence="7 8">0708</strain>
    </source>
</reference>
<feature type="transmembrane region" description="Helical" evidence="6">
    <location>
        <begin position="47"/>
        <end position="63"/>
    </location>
</feature>
<dbReference type="Proteomes" id="UP000001511">
    <property type="component" value="Chromosome"/>
</dbReference>
<dbReference type="eggNOG" id="COG2363">
    <property type="taxonomic scope" value="Bacteria"/>
</dbReference>
<evidence type="ECO:0000313" key="8">
    <source>
        <dbReference type="Proteomes" id="UP000001511"/>
    </source>
</evidence>
<dbReference type="PANTHER" id="PTHR43461">
    <property type="entry name" value="TRANSMEMBRANE PROTEIN 256"/>
    <property type="match status" value="1"/>
</dbReference>
<keyword evidence="8" id="KW-1185">Reference proteome</keyword>
<keyword evidence="3 6" id="KW-0812">Transmembrane</keyword>
<evidence type="ECO:0000313" key="7">
    <source>
        <dbReference type="EMBL" id="ADI65059.1"/>
    </source>
</evidence>
<comment type="similarity">
    <text evidence="2">Belongs to the UPF0382 family.</text>
</comment>
<evidence type="ECO:0000256" key="5">
    <source>
        <dbReference type="ARBA" id="ARBA00023136"/>
    </source>
</evidence>
<evidence type="ECO:0000256" key="4">
    <source>
        <dbReference type="ARBA" id="ARBA00022989"/>
    </source>
</evidence>
<keyword evidence="5 6" id="KW-0472">Membrane</keyword>
<comment type="subcellular location">
    <subcellularLocation>
        <location evidence="1">Membrane</location>
        <topology evidence="1">Multi-pass membrane protein</topology>
    </subcellularLocation>
</comment>
<evidence type="ECO:0000256" key="3">
    <source>
        <dbReference type="ARBA" id="ARBA00022692"/>
    </source>
</evidence>
<dbReference type="OrthoDB" id="9802121at2"/>
<dbReference type="Pfam" id="PF04241">
    <property type="entry name" value="DUF423"/>
    <property type="match status" value="1"/>
</dbReference>
<evidence type="ECO:0000256" key="6">
    <source>
        <dbReference type="SAM" id="Phobius"/>
    </source>
</evidence>
<evidence type="ECO:0000256" key="2">
    <source>
        <dbReference type="ARBA" id="ARBA00009694"/>
    </source>
</evidence>
<dbReference type="AlphaFoldDB" id="D7E2Z1"/>
<protein>
    <recommendedName>
        <fullName evidence="9">DUF423 domain-containing protein</fullName>
    </recommendedName>
</protein>
<keyword evidence="4 6" id="KW-1133">Transmembrane helix</keyword>
<dbReference type="RefSeq" id="WP_013192073.1">
    <property type="nucleotide sequence ID" value="NC_014248.1"/>
</dbReference>
<feature type="transmembrane region" description="Helical" evidence="6">
    <location>
        <begin position="70"/>
        <end position="90"/>
    </location>
</feature>
<dbReference type="STRING" id="551115.Aazo_3413"/>
<evidence type="ECO:0008006" key="9">
    <source>
        <dbReference type="Google" id="ProtNLM"/>
    </source>
</evidence>
<organism evidence="7 8">
    <name type="scientific">Nostoc azollae (strain 0708)</name>
    <name type="common">Anabaena azollae (strain 0708)</name>
    <dbReference type="NCBI Taxonomy" id="551115"/>
    <lineage>
        <taxon>Bacteria</taxon>
        <taxon>Bacillati</taxon>
        <taxon>Cyanobacteriota</taxon>
        <taxon>Cyanophyceae</taxon>
        <taxon>Nostocales</taxon>
        <taxon>Nostocaceae</taxon>
        <taxon>Trichormus</taxon>
    </lineage>
</organism>
<accession>D7E2Z1</accession>
<name>D7E2Z1_NOSA0</name>
<gene>
    <name evidence="7" type="ordered locus">Aazo_3413</name>
</gene>
<proteinExistence type="inferred from homology"/>
<dbReference type="PANTHER" id="PTHR43461:SF1">
    <property type="entry name" value="TRANSMEMBRANE PROTEIN 256"/>
    <property type="match status" value="1"/>
</dbReference>
<evidence type="ECO:0000256" key="1">
    <source>
        <dbReference type="ARBA" id="ARBA00004141"/>
    </source>
</evidence>
<feature type="transmembrane region" description="Helical" evidence="6">
    <location>
        <begin position="102"/>
        <end position="124"/>
    </location>
</feature>
<dbReference type="HOGENOM" id="CLU_096548_3_3_3"/>
<dbReference type="InterPro" id="IPR006696">
    <property type="entry name" value="DUF423"/>
</dbReference>